<feature type="domain" description="HTH araC/xylS-type" evidence="5">
    <location>
        <begin position="214"/>
        <end position="315"/>
    </location>
</feature>
<dbReference type="PROSITE" id="PS01124">
    <property type="entry name" value="HTH_ARAC_FAMILY_2"/>
    <property type="match status" value="1"/>
</dbReference>
<sequence length="331" mass="36450">MVTVLDTADIAPGDRAEAMYSAMISASAPCFLMQEESGAGIRARMDVWPMRTMQVFSTESTGIRLVRTARQARQDDAAPLIAFAVQTASRGRQSHLGHQRLVPRGHLLMMDHSAPYDYAWSGDGASRCIQVPLDQLTLPVDVVRSALPHLTASPLYPMVTDHIAHLTGGIEDLLRDPASAGIEEITIGLARALIASAVRQDHHTRTALAETRLTRIRAYVRRHLTEPDLRPARIAAAHHISERHLYKLCAQAGFSLNRWIIEQRLDGAREELARPAGDGRTIAAVARRWGFSDPTHFSHRFKEAYGMSPRDWRAAARERSGPPEGAGLSGP</sequence>
<dbReference type="PROSITE" id="PS00041">
    <property type="entry name" value="HTH_ARAC_FAMILY_1"/>
    <property type="match status" value="1"/>
</dbReference>
<dbReference type="EMBL" id="CP060825">
    <property type="protein sequence ID" value="QNP66382.1"/>
    <property type="molecule type" value="Genomic_DNA"/>
</dbReference>
<dbReference type="PRINTS" id="PR00032">
    <property type="entry name" value="HTHARAC"/>
</dbReference>
<evidence type="ECO:0000256" key="1">
    <source>
        <dbReference type="ARBA" id="ARBA00023015"/>
    </source>
</evidence>
<dbReference type="PANTHER" id="PTHR46796">
    <property type="entry name" value="HTH-TYPE TRANSCRIPTIONAL ACTIVATOR RHAS-RELATED"/>
    <property type="match status" value="1"/>
</dbReference>
<dbReference type="InterPro" id="IPR035418">
    <property type="entry name" value="AraC-bd_2"/>
</dbReference>
<dbReference type="InterPro" id="IPR018062">
    <property type="entry name" value="HTH_AraC-typ_CS"/>
</dbReference>
<gene>
    <name evidence="6" type="ORF">IAG43_27955</name>
</gene>
<feature type="region of interest" description="Disordered" evidence="4">
    <location>
        <begin position="312"/>
        <end position="331"/>
    </location>
</feature>
<name>A0A7H0I0R6_9ACTN</name>
<reference evidence="6 7" key="1">
    <citation type="submission" date="2020-08" db="EMBL/GenBank/DDBJ databases">
        <title>A novel species.</title>
        <authorList>
            <person name="Gao J."/>
        </authorList>
    </citation>
    <scope>NUCLEOTIDE SEQUENCE [LARGE SCALE GENOMIC DNA]</scope>
    <source>
        <strain evidence="6 7">CRPJ-33</strain>
    </source>
</reference>
<proteinExistence type="predicted"/>
<dbReference type="SMART" id="SM00342">
    <property type="entry name" value="HTH_ARAC"/>
    <property type="match status" value="1"/>
</dbReference>
<keyword evidence="7" id="KW-1185">Reference proteome</keyword>
<evidence type="ECO:0000313" key="6">
    <source>
        <dbReference type="EMBL" id="QNP66382.1"/>
    </source>
</evidence>
<dbReference type="Pfam" id="PF12833">
    <property type="entry name" value="HTH_18"/>
    <property type="match status" value="1"/>
</dbReference>
<dbReference type="PANTHER" id="PTHR46796:SF6">
    <property type="entry name" value="ARAC SUBFAMILY"/>
    <property type="match status" value="1"/>
</dbReference>
<accession>A0A7H0I0R6</accession>
<dbReference type="RefSeq" id="WP_187743441.1">
    <property type="nucleotide sequence ID" value="NZ_CP060825.1"/>
</dbReference>
<dbReference type="InterPro" id="IPR009057">
    <property type="entry name" value="Homeodomain-like_sf"/>
</dbReference>
<evidence type="ECO:0000256" key="4">
    <source>
        <dbReference type="SAM" id="MobiDB-lite"/>
    </source>
</evidence>
<keyword evidence="1" id="KW-0805">Transcription regulation</keyword>
<organism evidence="6 7">
    <name type="scientific">Streptomyces genisteinicus</name>
    <dbReference type="NCBI Taxonomy" id="2768068"/>
    <lineage>
        <taxon>Bacteria</taxon>
        <taxon>Bacillati</taxon>
        <taxon>Actinomycetota</taxon>
        <taxon>Actinomycetes</taxon>
        <taxon>Kitasatosporales</taxon>
        <taxon>Streptomycetaceae</taxon>
        <taxon>Streptomyces</taxon>
    </lineage>
</organism>
<keyword evidence="2" id="KW-0238">DNA-binding</keyword>
<dbReference type="Gene3D" id="1.10.10.60">
    <property type="entry name" value="Homeodomain-like"/>
    <property type="match status" value="1"/>
</dbReference>
<dbReference type="Proteomes" id="UP000516230">
    <property type="component" value="Chromosome"/>
</dbReference>
<dbReference type="Pfam" id="PF14525">
    <property type="entry name" value="AraC_binding_2"/>
    <property type="match status" value="1"/>
</dbReference>
<evidence type="ECO:0000256" key="3">
    <source>
        <dbReference type="ARBA" id="ARBA00023163"/>
    </source>
</evidence>
<evidence type="ECO:0000256" key="2">
    <source>
        <dbReference type="ARBA" id="ARBA00023125"/>
    </source>
</evidence>
<dbReference type="AlphaFoldDB" id="A0A7H0I0R6"/>
<dbReference type="InterPro" id="IPR020449">
    <property type="entry name" value="Tscrpt_reg_AraC-type_HTH"/>
</dbReference>
<evidence type="ECO:0000313" key="7">
    <source>
        <dbReference type="Proteomes" id="UP000516230"/>
    </source>
</evidence>
<evidence type="ECO:0000259" key="5">
    <source>
        <dbReference type="PROSITE" id="PS01124"/>
    </source>
</evidence>
<dbReference type="InterPro" id="IPR050204">
    <property type="entry name" value="AraC_XylS_family_regulators"/>
</dbReference>
<dbReference type="KEGG" id="sgj:IAG43_27955"/>
<protein>
    <submittedName>
        <fullName evidence="6">Helix-turn-helix domain-containing protein</fullName>
    </submittedName>
</protein>
<feature type="compositionally biased region" description="Basic and acidic residues" evidence="4">
    <location>
        <begin position="312"/>
        <end position="321"/>
    </location>
</feature>
<dbReference type="GO" id="GO:0043565">
    <property type="term" value="F:sequence-specific DNA binding"/>
    <property type="evidence" value="ECO:0007669"/>
    <property type="project" value="InterPro"/>
</dbReference>
<keyword evidence="3" id="KW-0804">Transcription</keyword>
<dbReference type="SUPFAM" id="SSF46689">
    <property type="entry name" value="Homeodomain-like"/>
    <property type="match status" value="1"/>
</dbReference>
<dbReference type="InterPro" id="IPR018060">
    <property type="entry name" value="HTH_AraC"/>
</dbReference>
<dbReference type="GO" id="GO:0003700">
    <property type="term" value="F:DNA-binding transcription factor activity"/>
    <property type="evidence" value="ECO:0007669"/>
    <property type="project" value="InterPro"/>
</dbReference>